<sequence>GVFGSVDKLEMPLETINPLWTRKAIIFWKDFESLPASGLETGYEGKEVIWLQKNLRLLGFFMGREASRYGAKTEKSVRKFQRTNNIKDDGKFQTESKMLLYNLLDIYPTPKLIEP</sequence>
<proteinExistence type="predicted"/>
<evidence type="ECO:0000313" key="2">
    <source>
        <dbReference type="EMBL" id="VAX30732.1"/>
    </source>
</evidence>
<dbReference type="AlphaFoldDB" id="A0A3B1CQZ2"/>
<dbReference type="InterPro" id="IPR036365">
    <property type="entry name" value="PGBD-like_sf"/>
</dbReference>
<name>A0A3B1CQZ2_9ZZZZ</name>
<gene>
    <name evidence="2" type="ORF">MNBD_NITROSPINAE05-326</name>
</gene>
<dbReference type="EMBL" id="UOGG01000127">
    <property type="protein sequence ID" value="VAX30732.1"/>
    <property type="molecule type" value="Genomic_DNA"/>
</dbReference>
<reference evidence="2" key="1">
    <citation type="submission" date="2018-06" db="EMBL/GenBank/DDBJ databases">
        <authorList>
            <person name="Zhirakovskaya E."/>
        </authorList>
    </citation>
    <scope>NUCLEOTIDE SEQUENCE</scope>
</reference>
<evidence type="ECO:0000259" key="1">
    <source>
        <dbReference type="Pfam" id="PF01471"/>
    </source>
</evidence>
<dbReference type="Gene3D" id="1.10.101.10">
    <property type="entry name" value="PGBD-like superfamily/PGBD"/>
    <property type="match status" value="1"/>
</dbReference>
<accession>A0A3B1CQZ2</accession>
<dbReference type="InterPro" id="IPR036366">
    <property type="entry name" value="PGBDSf"/>
</dbReference>
<feature type="non-terminal residue" evidence="2">
    <location>
        <position position="1"/>
    </location>
</feature>
<dbReference type="InterPro" id="IPR002477">
    <property type="entry name" value="Peptidoglycan-bd-like"/>
</dbReference>
<dbReference type="Pfam" id="PF01471">
    <property type="entry name" value="PG_binding_1"/>
    <property type="match status" value="1"/>
</dbReference>
<feature type="domain" description="Peptidoglycan binding-like" evidence="1">
    <location>
        <begin position="45"/>
        <end position="91"/>
    </location>
</feature>
<organism evidence="2">
    <name type="scientific">hydrothermal vent metagenome</name>
    <dbReference type="NCBI Taxonomy" id="652676"/>
    <lineage>
        <taxon>unclassified sequences</taxon>
        <taxon>metagenomes</taxon>
        <taxon>ecological metagenomes</taxon>
    </lineage>
</organism>
<protein>
    <recommendedName>
        <fullName evidence="1">Peptidoglycan binding-like domain-containing protein</fullName>
    </recommendedName>
</protein>
<dbReference type="SUPFAM" id="SSF47090">
    <property type="entry name" value="PGBD-like"/>
    <property type="match status" value="1"/>
</dbReference>